<proteinExistence type="predicted"/>
<dbReference type="AlphaFoldDB" id="A0A7L9U5F6"/>
<dbReference type="RefSeq" id="WP_193687250.1">
    <property type="nucleotide sequence ID" value="NZ_CP062941.1"/>
</dbReference>
<evidence type="ECO:0000313" key="3">
    <source>
        <dbReference type="Proteomes" id="UP000593875"/>
    </source>
</evidence>
<organism evidence="2 3">
    <name type="scientific">Massilia litorea</name>
    <dbReference type="NCBI Taxonomy" id="2769491"/>
    <lineage>
        <taxon>Bacteria</taxon>
        <taxon>Pseudomonadati</taxon>
        <taxon>Pseudomonadota</taxon>
        <taxon>Betaproteobacteria</taxon>
        <taxon>Burkholderiales</taxon>
        <taxon>Oxalobacteraceae</taxon>
        <taxon>Telluria group</taxon>
        <taxon>Massilia</taxon>
    </lineage>
</organism>
<name>A0A7L9U5F6_9BURK</name>
<evidence type="ECO:0000256" key="1">
    <source>
        <dbReference type="SAM" id="MobiDB-lite"/>
    </source>
</evidence>
<dbReference type="KEGG" id="mlir:LPB04_02660"/>
<feature type="region of interest" description="Disordered" evidence="1">
    <location>
        <begin position="61"/>
        <end position="84"/>
    </location>
</feature>
<evidence type="ECO:0000313" key="2">
    <source>
        <dbReference type="EMBL" id="QOL50234.1"/>
    </source>
</evidence>
<sequence>MSNKETYSQALERIYSEDHQRVGNKDFLLQMVQDGNFSGVKYEDKPQYWQASGVSKDEFDAAQARGAEKKRARASYQTLTGGKP</sequence>
<keyword evidence="3" id="KW-1185">Reference proteome</keyword>
<gene>
    <name evidence="2" type="ORF">LPB04_02660</name>
</gene>
<dbReference type="Proteomes" id="UP000593875">
    <property type="component" value="Chromosome"/>
</dbReference>
<reference evidence="2 3" key="1">
    <citation type="submission" date="2020-10" db="EMBL/GenBank/DDBJ databases">
        <title>Genome sequencing of Massilia sp. LPB0304.</title>
        <authorList>
            <person name="Kim J."/>
        </authorList>
    </citation>
    <scope>NUCLEOTIDE SEQUENCE [LARGE SCALE GENOMIC DNA]</scope>
    <source>
        <strain evidence="2 3">LPB0304</strain>
    </source>
</reference>
<protein>
    <submittedName>
        <fullName evidence="2">Uncharacterized protein</fullName>
    </submittedName>
</protein>
<accession>A0A7L9U5F6</accession>
<dbReference type="EMBL" id="CP062941">
    <property type="protein sequence ID" value="QOL50234.1"/>
    <property type="molecule type" value="Genomic_DNA"/>
</dbReference>
<feature type="compositionally biased region" description="Polar residues" evidence="1">
    <location>
        <begin position="75"/>
        <end position="84"/>
    </location>
</feature>